<dbReference type="InterPro" id="IPR005151">
    <property type="entry name" value="Tail-specific_protease"/>
</dbReference>
<protein>
    <submittedName>
        <fullName evidence="3">Peptidase family S41</fullName>
    </submittedName>
</protein>
<dbReference type="EMBL" id="FNRL01000002">
    <property type="protein sequence ID" value="SEA07732.1"/>
    <property type="molecule type" value="Genomic_DNA"/>
</dbReference>
<accession>A0A1H3Y9Z6</accession>
<name>A0A1H3Y9Z6_9BACT</name>
<dbReference type="STRING" id="408074.SAMN05660909_00746"/>
<feature type="chain" id="PRO_5011782493" evidence="1">
    <location>
        <begin position="19"/>
        <end position="462"/>
    </location>
</feature>
<dbReference type="GO" id="GO:0008236">
    <property type="term" value="F:serine-type peptidase activity"/>
    <property type="evidence" value="ECO:0007669"/>
    <property type="project" value="InterPro"/>
</dbReference>
<evidence type="ECO:0000313" key="3">
    <source>
        <dbReference type="EMBL" id="SEA07732.1"/>
    </source>
</evidence>
<dbReference type="GO" id="GO:0006508">
    <property type="term" value="P:proteolysis"/>
    <property type="evidence" value="ECO:0007669"/>
    <property type="project" value="InterPro"/>
</dbReference>
<proteinExistence type="predicted"/>
<dbReference type="RefSeq" id="WP_089758811.1">
    <property type="nucleotide sequence ID" value="NZ_BKAT01000021.1"/>
</dbReference>
<evidence type="ECO:0000256" key="1">
    <source>
        <dbReference type="SAM" id="SignalP"/>
    </source>
</evidence>
<gene>
    <name evidence="3" type="ORF">SAMN05660909_00746</name>
</gene>
<evidence type="ECO:0000259" key="2">
    <source>
        <dbReference type="Pfam" id="PF03572"/>
    </source>
</evidence>
<evidence type="ECO:0000313" key="4">
    <source>
        <dbReference type="Proteomes" id="UP000199656"/>
    </source>
</evidence>
<dbReference type="AlphaFoldDB" id="A0A1H3Y9Z6"/>
<dbReference type="Proteomes" id="UP000199656">
    <property type="component" value="Unassembled WGS sequence"/>
</dbReference>
<organism evidence="3 4">
    <name type="scientific">Chitinophaga terrae</name>
    <name type="common">ex Kim and Jung 2007</name>
    <dbReference type="NCBI Taxonomy" id="408074"/>
    <lineage>
        <taxon>Bacteria</taxon>
        <taxon>Pseudomonadati</taxon>
        <taxon>Bacteroidota</taxon>
        <taxon>Chitinophagia</taxon>
        <taxon>Chitinophagales</taxon>
        <taxon>Chitinophagaceae</taxon>
        <taxon>Chitinophaga</taxon>
    </lineage>
</organism>
<dbReference type="InterPro" id="IPR029045">
    <property type="entry name" value="ClpP/crotonase-like_dom_sf"/>
</dbReference>
<dbReference type="OrthoDB" id="2327485at2"/>
<sequence>MKAIIVLLLLLGNTVLYAQECDCKKKVDSVTAYLRKNYVGFIDKVNPVTQQSYLSLLTKVSTQASAARSYVHCLSLIHNYLRFFKDQHLFITPAFIPGREVVTPLPAQLEMLDKLPAGSVAGYYQSDSLKVALLKQPKGLRSYAAVVLPPGTPAWRPNEVIFELVARGRDKFDIINYGDWNKHPFDSLVINKQRNDLVTLGWRPRGAADIHLTAAAPAFPDITPQGSYFRQLSDSLGYLRISSMRAGDYDAVDSVLNANDEHIRKNNRLIIDIRGCDSGSYRIAERLRPVLYTQPVRIIGEDFFATPDNLAAWRQLLEAQTNQLPDEYVEQLKEVLQQSAGLQGRLVSMGPDENMILPTPLLLPEKVAILIDGTCREAAELFLLEAKQSQKVKLFGRPTAGVSDYGHTTNVKFFSPNFFLSYPVTRSRRVAAKQGIDNKGIIPDVTLDYSKGEWINEVIKNF</sequence>
<keyword evidence="1" id="KW-0732">Signal</keyword>
<dbReference type="SUPFAM" id="SSF52096">
    <property type="entry name" value="ClpP/crotonase"/>
    <property type="match status" value="1"/>
</dbReference>
<feature type="domain" description="Tail specific protease" evidence="2">
    <location>
        <begin position="236"/>
        <end position="446"/>
    </location>
</feature>
<dbReference type="Pfam" id="PF03572">
    <property type="entry name" value="Peptidase_S41"/>
    <property type="match status" value="1"/>
</dbReference>
<dbReference type="Gene3D" id="3.90.226.10">
    <property type="entry name" value="2-enoyl-CoA Hydratase, Chain A, domain 1"/>
    <property type="match status" value="1"/>
</dbReference>
<keyword evidence="4" id="KW-1185">Reference proteome</keyword>
<reference evidence="4" key="1">
    <citation type="submission" date="2016-10" db="EMBL/GenBank/DDBJ databases">
        <authorList>
            <person name="Varghese N."/>
            <person name="Submissions S."/>
        </authorList>
    </citation>
    <scope>NUCLEOTIDE SEQUENCE [LARGE SCALE GENOMIC DNA]</scope>
    <source>
        <strain evidence="4">DSM 23920</strain>
    </source>
</reference>
<feature type="signal peptide" evidence="1">
    <location>
        <begin position="1"/>
        <end position="18"/>
    </location>
</feature>